<organism evidence="1 2">
    <name type="scientific">Cetraspora pellucida</name>
    <dbReference type="NCBI Taxonomy" id="1433469"/>
    <lineage>
        <taxon>Eukaryota</taxon>
        <taxon>Fungi</taxon>
        <taxon>Fungi incertae sedis</taxon>
        <taxon>Mucoromycota</taxon>
        <taxon>Glomeromycotina</taxon>
        <taxon>Glomeromycetes</taxon>
        <taxon>Diversisporales</taxon>
        <taxon>Gigasporaceae</taxon>
        <taxon>Cetraspora</taxon>
    </lineage>
</organism>
<sequence length="226" mass="26147">DFTAALKKLHEKYGDLYEFYMGSTRMIVISRPDLAEKIWGPASLKNTKFIMRNSYTEGFDDLDLGTKGMVFNRNIEVWTINRRFINTISSPPFLRESINMSNNVIDKMFEYWKIIEKEGIQVDICEWLVSLGADIVSTTATGKSMASATKLFNSLNIEKKKSKLQGIWESGVKFTQAIHLHNESAAFMALIPTMFRRNVPLIKDLNKKYLDNKDWIYQGHRNLQNM</sequence>
<evidence type="ECO:0000313" key="2">
    <source>
        <dbReference type="Proteomes" id="UP000789366"/>
    </source>
</evidence>
<feature type="non-terminal residue" evidence="1">
    <location>
        <position position="226"/>
    </location>
</feature>
<protein>
    <submittedName>
        <fullName evidence="1">4896_t:CDS:1</fullName>
    </submittedName>
</protein>
<gene>
    <name evidence="1" type="ORF">SPELUC_LOCUS12532</name>
</gene>
<reference evidence="1" key="1">
    <citation type="submission" date="2021-06" db="EMBL/GenBank/DDBJ databases">
        <authorList>
            <person name="Kallberg Y."/>
            <person name="Tangrot J."/>
            <person name="Rosling A."/>
        </authorList>
    </citation>
    <scope>NUCLEOTIDE SEQUENCE</scope>
    <source>
        <strain evidence="1">28 12/20/2015</strain>
    </source>
</reference>
<name>A0ACA9PV84_9GLOM</name>
<feature type="non-terminal residue" evidence="1">
    <location>
        <position position="1"/>
    </location>
</feature>
<evidence type="ECO:0000313" key="1">
    <source>
        <dbReference type="EMBL" id="CAG8722565.1"/>
    </source>
</evidence>
<dbReference type="Proteomes" id="UP000789366">
    <property type="component" value="Unassembled WGS sequence"/>
</dbReference>
<dbReference type="EMBL" id="CAJVPW010029972">
    <property type="protein sequence ID" value="CAG8722565.1"/>
    <property type="molecule type" value="Genomic_DNA"/>
</dbReference>
<keyword evidence="2" id="KW-1185">Reference proteome</keyword>
<proteinExistence type="predicted"/>
<accession>A0ACA9PV84</accession>
<comment type="caution">
    <text evidence="1">The sequence shown here is derived from an EMBL/GenBank/DDBJ whole genome shotgun (WGS) entry which is preliminary data.</text>
</comment>